<dbReference type="Gene3D" id="3.30.365.10">
    <property type="entry name" value="Aldehyde oxidase/xanthine dehydrogenase, molybdopterin binding domain"/>
    <property type="match status" value="4"/>
</dbReference>
<sequence length="768" mass="84972">MSSVNHDNAKGHLDGTTEFIEDRVMMKNEVYVSYIASPYAKAKILERDYRDAKEIEGVLGIWDYRDLSGNLWGNIDADQPILAEAITHYVGEPIAIIAATTVEALESVRKLTLITFEELPSVLNLDEAIEEKDYFGDVQVIKRGDFESAYKSAPLRLSGEYENKAQEHFYLESQAAIAYPVDNDEIDILSSSQNPTEVQYIVAKCLGLKLRQVTSKVKRMGGAFGGKETQSVPFAVMAAFVAFKLKRPARIILSKVDDMIVTGKRHPFKGFYRVGFNAEGIVLGLETKLFADGGAYTDISPSVVQRAILHSDNAYYVKNWSISGVACRTNHHPHTAFRGFGAPQGIALVEQVFDDIAYHLKMDPLSVRERNLYAIDRNNTAPYGQKITQNTLPQIVEKLVNSSNYKQRREAIEAFNRESKTTIKGIGLTPVKFGISFTSRFLNQANALVNIFPDASVQISTGATEMGQGVNTKIAQVVAQTLGVDVSMCKVMITSTEKNHNTSPTAASSGTDLNAMAANLAAMKIKNRLLNLAAQLFLNEGHDAHFEYSVSEAIETSHIYIENGVVINRETNQKMALRELLDIAYKNRISMGDYAFYKTPNLSFDVKKGEGKPFAYYTNCAAVSEVTIDRFSGKTSVDRVEILMDLGRSINEGIDRGQIAGAFVQCMGWVTNENLVYSDKGALLSHSPTTYKIPNIQDIPSDFIINFLDNPYEVDNIRGSKTVAEPPFILGLSIFSAIRHALSSKGFKGNIKIPATAENILMKLESLR</sequence>
<dbReference type="RefSeq" id="WP_021287630.1">
    <property type="nucleotide sequence ID" value="NZ_AUPZ01000008.1"/>
</dbReference>
<dbReference type="SUPFAM" id="SSF56003">
    <property type="entry name" value="Molybdenum cofactor-binding domain"/>
    <property type="match status" value="1"/>
</dbReference>
<dbReference type="PANTHER" id="PTHR45444:SF3">
    <property type="entry name" value="XANTHINE DEHYDROGENASE"/>
    <property type="match status" value="1"/>
</dbReference>
<keyword evidence="4" id="KW-1185">Reference proteome</keyword>
<dbReference type="Pfam" id="PF20256">
    <property type="entry name" value="MoCoBD_2"/>
    <property type="match status" value="1"/>
</dbReference>
<dbReference type="Proteomes" id="UP000015520">
    <property type="component" value="Unassembled WGS sequence"/>
</dbReference>
<dbReference type="GO" id="GO:0005506">
    <property type="term" value="F:iron ion binding"/>
    <property type="evidence" value="ECO:0007669"/>
    <property type="project" value="InterPro"/>
</dbReference>
<dbReference type="Pfam" id="PF01315">
    <property type="entry name" value="Ald_Xan_dh_C"/>
    <property type="match status" value="1"/>
</dbReference>
<dbReference type="PANTHER" id="PTHR45444">
    <property type="entry name" value="XANTHINE DEHYDROGENASE"/>
    <property type="match status" value="1"/>
</dbReference>
<accession>T0KQP9</accession>
<proteinExistence type="predicted"/>
<feature type="domain" description="Aldehyde oxidase/xanthine dehydrogenase a/b hammerhead" evidence="2">
    <location>
        <begin position="14"/>
        <end position="120"/>
    </location>
</feature>
<dbReference type="InterPro" id="IPR046867">
    <property type="entry name" value="AldOxase/xan_DH_MoCoBD2"/>
</dbReference>
<dbReference type="AlphaFoldDB" id="T0KQP9"/>
<evidence type="ECO:0000259" key="2">
    <source>
        <dbReference type="SMART" id="SM01008"/>
    </source>
</evidence>
<dbReference type="Gene3D" id="3.90.1170.50">
    <property type="entry name" value="Aldehyde oxidase/xanthine dehydrogenase, a/b hammerhead"/>
    <property type="match status" value="1"/>
</dbReference>
<dbReference type="SMART" id="SM01008">
    <property type="entry name" value="Ald_Xan_dh_C"/>
    <property type="match status" value="1"/>
</dbReference>
<dbReference type="InterPro" id="IPR016208">
    <property type="entry name" value="Ald_Oxase/xanthine_DH-like"/>
</dbReference>
<protein>
    <recommendedName>
        <fullName evidence="2">Aldehyde oxidase/xanthine dehydrogenase a/b hammerhead domain-containing protein</fullName>
    </recommendedName>
</protein>
<gene>
    <name evidence="3" type="ORF">M947_06840</name>
</gene>
<dbReference type="eggNOG" id="COG4631">
    <property type="taxonomic scope" value="Bacteria"/>
</dbReference>
<evidence type="ECO:0000313" key="3">
    <source>
        <dbReference type="EMBL" id="EQB39369.1"/>
    </source>
</evidence>
<dbReference type="GO" id="GO:0016491">
    <property type="term" value="F:oxidoreductase activity"/>
    <property type="evidence" value="ECO:0007669"/>
    <property type="project" value="InterPro"/>
</dbReference>
<name>T0KQP9_9BACT</name>
<dbReference type="SUPFAM" id="SSF54665">
    <property type="entry name" value="CO dehydrogenase molybdoprotein N-domain-like"/>
    <property type="match status" value="1"/>
</dbReference>
<dbReference type="InterPro" id="IPR036856">
    <property type="entry name" value="Ald_Oxase/Xan_DH_a/b_sf"/>
</dbReference>
<dbReference type="OrthoDB" id="9775084at2"/>
<dbReference type="FunFam" id="3.30.365.10:FF:000001">
    <property type="entry name" value="Xanthine dehydrogenase oxidase"/>
    <property type="match status" value="1"/>
</dbReference>
<dbReference type="PATRIC" id="fig|1172190.3.peg.1327"/>
<organism evidence="3 4">
    <name type="scientific">Sulfurimonas hongkongensis</name>
    <dbReference type="NCBI Taxonomy" id="1172190"/>
    <lineage>
        <taxon>Bacteria</taxon>
        <taxon>Pseudomonadati</taxon>
        <taxon>Campylobacterota</taxon>
        <taxon>Epsilonproteobacteria</taxon>
        <taxon>Campylobacterales</taxon>
        <taxon>Sulfurimonadaceae</taxon>
        <taxon>Sulfurimonas</taxon>
    </lineage>
</organism>
<dbReference type="EMBL" id="AUPZ01000008">
    <property type="protein sequence ID" value="EQB39369.1"/>
    <property type="molecule type" value="Genomic_DNA"/>
</dbReference>
<comment type="cofactor">
    <cofactor evidence="1">
        <name>Mo-molybdopterin cytosine dinucleotide</name>
        <dbReference type="ChEBI" id="CHEBI:71308"/>
    </cofactor>
</comment>
<evidence type="ECO:0000313" key="4">
    <source>
        <dbReference type="Proteomes" id="UP000015520"/>
    </source>
</evidence>
<dbReference type="InterPro" id="IPR008274">
    <property type="entry name" value="AldOxase/xan_DH_MoCoBD1"/>
</dbReference>
<dbReference type="InterPro" id="IPR037165">
    <property type="entry name" value="AldOxase/xan_DH_Mopterin-bd_sf"/>
</dbReference>
<evidence type="ECO:0000256" key="1">
    <source>
        <dbReference type="ARBA" id="ARBA00053029"/>
    </source>
</evidence>
<dbReference type="Pfam" id="PF02738">
    <property type="entry name" value="MoCoBD_1"/>
    <property type="match status" value="1"/>
</dbReference>
<reference evidence="3 4" key="1">
    <citation type="submission" date="2013-07" db="EMBL/GenBank/DDBJ databases">
        <title>Sulfurimonas hongkongensis AST-10 Genome Sequencing.</title>
        <authorList>
            <person name="Cai L."/>
            <person name="Zhang T."/>
        </authorList>
    </citation>
    <scope>NUCLEOTIDE SEQUENCE [LARGE SCALE GENOMIC DNA]</scope>
    <source>
        <strain evidence="3 4">AST-10</strain>
    </source>
</reference>
<comment type="caution">
    <text evidence="3">The sequence shown here is derived from an EMBL/GenBank/DDBJ whole genome shotgun (WGS) entry which is preliminary data.</text>
</comment>
<dbReference type="InterPro" id="IPR000674">
    <property type="entry name" value="Ald_Oxase/Xan_DH_a/b"/>
</dbReference>
<dbReference type="STRING" id="1172190.M947_06840"/>